<dbReference type="PANTHER" id="PTHR35936">
    <property type="entry name" value="MEMBRANE-BOUND LYTIC MUREIN TRANSGLYCOSYLASE F"/>
    <property type="match status" value="1"/>
</dbReference>
<dbReference type="SMART" id="SM00062">
    <property type="entry name" value="PBPb"/>
    <property type="match status" value="1"/>
</dbReference>
<comment type="caution">
    <text evidence="4">The sequence shown here is derived from an EMBL/GenBank/DDBJ whole genome shotgun (WGS) entry which is preliminary data.</text>
</comment>
<evidence type="ECO:0000259" key="3">
    <source>
        <dbReference type="SMART" id="SM00062"/>
    </source>
</evidence>
<name>A0ABN2YYG3_9ACTN</name>
<feature type="region of interest" description="Disordered" evidence="2">
    <location>
        <begin position="50"/>
        <end position="86"/>
    </location>
</feature>
<evidence type="ECO:0000256" key="1">
    <source>
        <dbReference type="ARBA" id="ARBA00022729"/>
    </source>
</evidence>
<dbReference type="SUPFAM" id="SSF53850">
    <property type="entry name" value="Periplasmic binding protein-like II"/>
    <property type="match status" value="1"/>
</dbReference>
<dbReference type="CDD" id="cd13530">
    <property type="entry name" value="PBP2_peptides_like"/>
    <property type="match status" value="1"/>
</dbReference>
<feature type="domain" description="Solute-binding protein family 3/N-terminal" evidence="3">
    <location>
        <begin position="97"/>
        <end position="325"/>
    </location>
</feature>
<dbReference type="PANTHER" id="PTHR35936:SF19">
    <property type="entry name" value="AMINO-ACID-BINDING PROTEIN YXEM-RELATED"/>
    <property type="match status" value="1"/>
</dbReference>
<dbReference type="EMBL" id="BAAAQQ010000014">
    <property type="protein sequence ID" value="GAA2134020.1"/>
    <property type="molecule type" value="Genomic_DNA"/>
</dbReference>
<keyword evidence="5" id="KW-1185">Reference proteome</keyword>
<dbReference type="Gene3D" id="3.40.190.10">
    <property type="entry name" value="Periplasmic binding protein-like II"/>
    <property type="match status" value="2"/>
</dbReference>
<evidence type="ECO:0000313" key="4">
    <source>
        <dbReference type="EMBL" id="GAA2134020.1"/>
    </source>
</evidence>
<dbReference type="Pfam" id="PF00497">
    <property type="entry name" value="SBP_bac_3"/>
    <property type="match status" value="1"/>
</dbReference>
<sequence length="333" mass="35550">MVEEVARRLLLDHQWAGPYDLRMRSRRLATVPALTVSTLALLLGAAACAPAEEEDPAPSAEDTRSSDPSEEPTDETTDETAADPASCAEGKTQMDGMLMIGTDSPAYEPWFVDNDPTNGEGYESAVAYAVAEQLGFTGDAVSWVKVPFNTSYKPGPKEFDFDINQISISAARAEAVDFSDGYYQAAQAVIALKDGAAAGATSIEDLKGLKLGAQTGTTSLTAIRDIIQPEQDPAVFEDTNIAKQQLMSGQVDAILADLPTAFYITAVEIPKASIIGQFQPETGEQEEFGMLFEKGNPLVECVNLALAALEEDGTIDALESEWLSDTVGVPELQ</sequence>
<reference evidence="4 5" key="1">
    <citation type="journal article" date="2019" name="Int. J. Syst. Evol. Microbiol.">
        <title>The Global Catalogue of Microorganisms (GCM) 10K type strain sequencing project: providing services to taxonomists for standard genome sequencing and annotation.</title>
        <authorList>
            <consortium name="The Broad Institute Genomics Platform"/>
            <consortium name="The Broad Institute Genome Sequencing Center for Infectious Disease"/>
            <person name="Wu L."/>
            <person name="Ma J."/>
        </authorList>
    </citation>
    <scope>NUCLEOTIDE SEQUENCE [LARGE SCALE GENOMIC DNA]</scope>
    <source>
        <strain evidence="4 5">JCM 16021</strain>
    </source>
</reference>
<feature type="compositionally biased region" description="Acidic residues" evidence="2">
    <location>
        <begin position="68"/>
        <end position="81"/>
    </location>
</feature>
<dbReference type="Proteomes" id="UP001500575">
    <property type="component" value="Unassembled WGS sequence"/>
</dbReference>
<organism evidence="4 5">
    <name type="scientific">Nocardioides bigeumensis</name>
    <dbReference type="NCBI Taxonomy" id="433657"/>
    <lineage>
        <taxon>Bacteria</taxon>
        <taxon>Bacillati</taxon>
        <taxon>Actinomycetota</taxon>
        <taxon>Actinomycetes</taxon>
        <taxon>Propionibacteriales</taxon>
        <taxon>Nocardioidaceae</taxon>
        <taxon>Nocardioides</taxon>
    </lineage>
</organism>
<evidence type="ECO:0000256" key="2">
    <source>
        <dbReference type="SAM" id="MobiDB-lite"/>
    </source>
</evidence>
<accession>A0ABN2YYG3</accession>
<proteinExistence type="predicted"/>
<protein>
    <recommendedName>
        <fullName evidence="3">Solute-binding protein family 3/N-terminal domain-containing protein</fullName>
    </recommendedName>
</protein>
<gene>
    <name evidence="4" type="ORF">GCM10009843_40040</name>
</gene>
<keyword evidence="1" id="KW-0732">Signal</keyword>
<dbReference type="InterPro" id="IPR001638">
    <property type="entry name" value="Solute-binding_3/MltF_N"/>
</dbReference>
<evidence type="ECO:0000313" key="5">
    <source>
        <dbReference type="Proteomes" id="UP001500575"/>
    </source>
</evidence>